<dbReference type="SUPFAM" id="SSF48652">
    <property type="entry name" value="Tetraspanin"/>
    <property type="match status" value="1"/>
</dbReference>
<dbReference type="CDD" id="cd03127">
    <property type="entry name" value="tetraspanin_LEL"/>
    <property type="match status" value="1"/>
</dbReference>
<dbReference type="InterPro" id="IPR018499">
    <property type="entry name" value="Tetraspanin/Peripherin"/>
</dbReference>
<evidence type="ECO:0000256" key="6">
    <source>
        <dbReference type="PIRSR" id="PIRSR002419-1"/>
    </source>
</evidence>
<protein>
    <recommendedName>
        <fullName evidence="7">Tetraspanin</fullName>
    </recommendedName>
</protein>
<evidence type="ECO:0000256" key="4">
    <source>
        <dbReference type="ARBA" id="ARBA00022989"/>
    </source>
</evidence>
<dbReference type="Gene3D" id="1.10.1450.10">
    <property type="entry name" value="Tetraspanin"/>
    <property type="match status" value="1"/>
</dbReference>
<keyword evidence="3 7" id="KW-0812">Transmembrane</keyword>
<evidence type="ECO:0000256" key="3">
    <source>
        <dbReference type="ARBA" id="ARBA00022692"/>
    </source>
</evidence>
<keyword evidence="4 7" id="KW-1133">Transmembrane helix</keyword>
<accession>A0A1E1W0A4</accession>
<proteinExistence type="inferred from homology"/>
<dbReference type="InterPro" id="IPR000301">
    <property type="entry name" value="Tetraspanin_animals"/>
</dbReference>
<sequence>MGCGEFLVKYILFFANLFFALAGLTLLGIGIAVQLKVSEVVDILDSSNVAVAPISAMVVGAVVFVIAFFGCCGAIRESNCMLVTYSIFMIILMVLKITLATMIFVNLNAFIETIPKVLNEAFTRDPKSFENLQSAFQCCGTTGPGSYNSLLLPDSCCATTPCTPLNSYGGCNDKMAEFINTFGLTIGIVAIGVGAVELLAVIFGLCLANHARNKDRRARY</sequence>
<feature type="disulfide bond" evidence="6">
    <location>
        <begin position="139"/>
        <end position="157"/>
    </location>
</feature>
<gene>
    <name evidence="8" type="ORF">g.12699</name>
</gene>
<feature type="disulfide bond" evidence="6">
    <location>
        <begin position="138"/>
        <end position="171"/>
    </location>
</feature>
<name>A0A1E1W0A4_PECGO</name>
<keyword evidence="5 7" id="KW-0472">Membrane</keyword>
<evidence type="ECO:0000256" key="5">
    <source>
        <dbReference type="ARBA" id="ARBA00023136"/>
    </source>
</evidence>
<dbReference type="EMBL" id="GDQN01010636">
    <property type="protein sequence ID" value="JAT80418.1"/>
    <property type="molecule type" value="Transcribed_RNA"/>
</dbReference>
<organism evidence="8">
    <name type="scientific">Pectinophora gossypiella</name>
    <name type="common">Cotton pink bollworm</name>
    <name type="synonym">Depressaria gossypiella</name>
    <dbReference type="NCBI Taxonomy" id="13191"/>
    <lineage>
        <taxon>Eukaryota</taxon>
        <taxon>Metazoa</taxon>
        <taxon>Ecdysozoa</taxon>
        <taxon>Arthropoda</taxon>
        <taxon>Hexapoda</taxon>
        <taxon>Insecta</taxon>
        <taxon>Pterygota</taxon>
        <taxon>Neoptera</taxon>
        <taxon>Endopterygota</taxon>
        <taxon>Lepidoptera</taxon>
        <taxon>Glossata</taxon>
        <taxon>Ditrysia</taxon>
        <taxon>Gelechioidea</taxon>
        <taxon>Gelechiidae</taxon>
        <taxon>Apatetrinae</taxon>
        <taxon>Pectinophora</taxon>
    </lineage>
</organism>
<dbReference type="AlphaFoldDB" id="A0A1E1W0A4"/>
<dbReference type="PIRSF" id="PIRSF002419">
    <property type="entry name" value="Tetraspanin"/>
    <property type="match status" value="1"/>
</dbReference>
<dbReference type="OrthoDB" id="71600at2759"/>
<dbReference type="InterPro" id="IPR008952">
    <property type="entry name" value="Tetraspanin_EC2_sf"/>
</dbReference>
<dbReference type="InterPro" id="IPR018503">
    <property type="entry name" value="Tetraspanin_CS"/>
</dbReference>
<keyword evidence="6" id="KW-1015">Disulfide bond</keyword>
<evidence type="ECO:0000313" key="8">
    <source>
        <dbReference type="EMBL" id="JAT80418.1"/>
    </source>
</evidence>
<feature type="transmembrane region" description="Helical" evidence="7">
    <location>
        <begin position="54"/>
        <end position="75"/>
    </location>
</feature>
<evidence type="ECO:0000256" key="1">
    <source>
        <dbReference type="ARBA" id="ARBA00004141"/>
    </source>
</evidence>
<feature type="transmembrane region" description="Helical" evidence="7">
    <location>
        <begin position="82"/>
        <end position="105"/>
    </location>
</feature>
<dbReference type="PANTHER" id="PTHR19282:SF521">
    <property type="entry name" value="IP01817P-RELATED"/>
    <property type="match status" value="1"/>
</dbReference>
<dbReference type="PRINTS" id="PR00259">
    <property type="entry name" value="TMFOUR"/>
</dbReference>
<dbReference type="PROSITE" id="PS00421">
    <property type="entry name" value="TM4_1"/>
    <property type="match status" value="1"/>
</dbReference>
<feature type="transmembrane region" description="Helical" evidence="7">
    <location>
        <begin position="182"/>
        <end position="208"/>
    </location>
</feature>
<evidence type="ECO:0000256" key="7">
    <source>
        <dbReference type="RuleBase" id="RU361218"/>
    </source>
</evidence>
<reference evidence="8" key="1">
    <citation type="submission" date="2015-09" db="EMBL/GenBank/DDBJ databases">
        <title>De novo assembly of Pectinophora gossypiella (Pink Bollworm) gut transcriptome.</title>
        <authorList>
            <person name="Tassone E.E."/>
        </authorList>
    </citation>
    <scope>NUCLEOTIDE SEQUENCE</scope>
</reference>
<dbReference type="Pfam" id="PF00335">
    <property type="entry name" value="Tetraspanin"/>
    <property type="match status" value="1"/>
</dbReference>
<comment type="subcellular location">
    <subcellularLocation>
        <location evidence="1 7">Membrane</location>
        <topology evidence="1 7">Multi-pass membrane protein</topology>
    </subcellularLocation>
</comment>
<evidence type="ECO:0000256" key="2">
    <source>
        <dbReference type="ARBA" id="ARBA00006840"/>
    </source>
</evidence>
<comment type="similarity">
    <text evidence="2 7">Belongs to the tetraspanin (TM4SF) family.</text>
</comment>
<dbReference type="GO" id="GO:0005886">
    <property type="term" value="C:plasma membrane"/>
    <property type="evidence" value="ECO:0007669"/>
    <property type="project" value="TreeGrafter"/>
</dbReference>
<dbReference type="PANTHER" id="PTHR19282">
    <property type="entry name" value="TETRASPANIN"/>
    <property type="match status" value="1"/>
</dbReference>
<feature type="transmembrane region" description="Helical" evidence="7">
    <location>
        <begin position="12"/>
        <end position="34"/>
    </location>
</feature>